<accession>A0AAN9NNI7</accession>
<dbReference type="EMBL" id="JAYMYR010000003">
    <property type="protein sequence ID" value="KAK7373704.1"/>
    <property type="molecule type" value="Genomic_DNA"/>
</dbReference>
<keyword evidence="1" id="KW-0732">Signal</keyword>
<dbReference type="AlphaFoldDB" id="A0AAN9NNI7"/>
<feature type="chain" id="PRO_5042876097" description="Defensin-like protein" evidence="1">
    <location>
        <begin position="29"/>
        <end position="75"/>
    </location>
</feature>
<dbReference type="Proteomes" id="UP001374584">
    <property type="component" value="Unassembled WGS sequence"/>
</dbReference>
<proteinExistence type="predicted"/>
<keyword evidence="3" id="KW-1185">Reference proteome</keyword>
<feature type="signal peptide" evidence="1">
    <location>
        <begin position="1"/>
        <end position="28"/>
    </location>
</feature>
<evidence type="ECO:0000313" key="2">
    <source>
        <dbReference type="EMBL" id="KAK7373704.1"/>
    </source>
</evidence>
<evidence type="ECO:0000256" key="1">
    <source>
        <dbReference type="SAM" id="SignalP"/>
    </source>
</evidence>
<comment type="caution">
    <text evidence="2">The sequence shown here is derived from an EMBL/GenBank/DDBJ whole genome shotgun (WGS) entry which is preliminary data.</text>
</comment>
<gene>
    <name evidence="2" type="ORF">VNO80_07120</name>
</gene>
<name>A0AAN9NNI7_PHACN</name>
<evidence type="ECO:0000313" key="3">
    <source>
        <dbReference type="Proteomes" id="UP001374584"/>
    </source>
</evidence>
<protein>
    <recommendedName>
        <fullName evidence="4">Defensin-like protein</fullName>
    </recommendedName>
</protein>
<sequence length="75" mass="7945">MACRFYHPFLFSVLFVALVLTSGGGAVAESVTGIIDDDLRCFGLCTGNCKADCASKGFKSGFCVQQGSLYQCCCL</sequence>
<organism evidence="2 3">
    <name type="scientific">Phaseolus coccineus</name>
    <name type="common">Scarlet runner bean</name>
    <name type="synonym">Phaseolus multiflorus</name>
    <dbReference type="NCBI Taxonomy" id="3886"/>
    <lineage>
        <taxon>Eukaryota</taxon>
        <taxon>Viridiplantae</taxon>
        <taxon>Streptophyta</taxon>
        <taxon>Embryophyta</taxon>
        <taxon>Tracheophyta</taxon>
        <taxon>Spermatophyta</taxon>
        <taxon>Magnoliopsida</taxon>
        <taxon>eudicotyledons</taxon>
        <taxon>Gunneridae</taxon>
        <taxon>Pentapetalae</taxon>
        <taxon>rosids</taxon>
        <taxon>fabids</taxon>
        <taxon>Fabales</taxon>
        <taxon>Fabaceae</taxon>
        <taxon>Papilionoideae</taxon>
        <taxon>50 kb inversion clade</taxon>
        <taxon>NPAAA clade</taxon>
        <taxon>indigoferoid/millettioid clade</taxon>
        <taxon>Phaseoleae</taxon>
        <taxon>Phaseolus</taxon>
    </lineage>
</organism>
<evidence type="ECO:0008006" key="4">
    <source>
        <dbReference type="Google" id="ProtNLM"/>
    </source>
</evidence>
<reference evidence="2 3" key="1">
    <citation type="submission" date="2024-01" db="EMBL/GenBank/DDBJ databases">
        <title>The genomes of 5 underutilized Papilionoideae crops provide insights into root nodulation and disease resistanc.</title>
        <authorList>
            <person name="Jiang F."/>
        </authorList>
    </citation>
    <scope>NUCLEOTIDE SEQUENCE [LARGE SCALE GENOMIC DNA]</scope>
    <source>
        <strain evidence="2">JINMINGXINNONG_FW02</strain>
        <tissue evidence="2">Leaves</tissue>
    </source>
</reference>